<keyword evidence="2" id="KW-0677">Repeat</keyword>
<dbReference type="InterPro" id="IPR003591">
    <property type="entry name" value="Leu-rich_rpt_typical-subtyp"/>
</dbReference>
<dbReference type="Pfam" id="PF23598">
    <property type="entry name" value="LRR_14"/>
    <property type="match status" value="1"/>
</dbReference>
<organism evidence="5 6">
    <name type="scientific">Diversispora epigaea</name>
    <dbReference type="NCBI Taxonomy" id="1348612"/>
    <lineage>
        <taxon>Eukaryota</taxon>
        <taxon>Fungi</taxon>
        <taxon>Fungi incertae sedis</taxon>
        <taxon>Mucoromycota</taxon>
        <taxon>Glomeromycotina</taxon>
        <taxon>Glomeromycetes</taxon>
        <taxon>Diversisporales</taxon>
        <taxon>Diversisporaceae</taxon>
        <taxon>Diversispora</taxon>
    </lineage>
</organism>
<dbReference type="SUPFAM" id="SSF52058">
    <property type="entry name" value="L domain-like"/>
    <property type="match status" value="1"/>
</dbReference>
<evidence type="ECO:0000256" key="1">
    <source>
        <dbReference type="ARBA" id="ARBA00022614"/>
    </source>
</evidence>
<evidence type="ECO:0000256" key="3">
    <source>
        <dbReference type="SAM" id="MobiDB-lite"/>
    </source>
</evidence>
<comment type="caution">
    <text evidence="5">The sequence shown here is derived from an EMBL/GenBank/DDBJ whole genome shotgun (WGS) entry which is preliminary data.</text>
</comment>
<dbReference type="SMART" id="SM00369">
    <property type="entry name" value="LRR_TYP"/>
    <property type="match status" value="3"/>
</dbReference>
<sequence length="535" mass="59995">MGSQLTKEQARLPFGYASVKSSRRRITGLNPSTIRPNVHPSPDNPDSLFNDLLELNNHLRNVSNNLTPTIISSQTGGDTSSINTSITELPGEQHQDGLQQDGIVEIDNKPDDYISYSHGHGDDSSCCQGSIEIPEEFNPYNNLSQIVFSELPNLKNIGLCQFGLVKLSPNICFLYITTCLQICCNELVEIPAEIGYMKNLQTLDVSKNRLEYIPDTIGFLHKLVELKLSDNHLTSIPSAIGSLKKLGTLLLDNNRITEIPPEISQIKTLVNLDVRVNPITVLPAELGRLQYLRKLRTDGCPLTTTFIHQLVHTPPTLMELAARTIVRHQIPILQNTTSHIKDYLASAKKCSFCGGPYFESYVKRGKIIDKNDHHIPLEYRLCHPHWNTEKERVSLLFCALPETAPSPEPYRQQKYYQFTNDRPFDGNTTIVSVSSPNLQEKVQRRPPAKRSMTIPLSSLTRSPSLPSLPRSASPRPSSNDILQEDTGMKKNNNSRERTGVASLWRSRKNNSASAILGKPPTRNSSSLRLRPLWRI</sequence>
<dbReference type="PANTHER" id="PTHR48051">
    <property type="match status" value="1"/>
</dbReference>
<evidence type="ECO:0000313" key="6">
    <source>
        <dbReference type="Proteomes" id="UP000266861"/>
    </source>
</evidence>
<gene>
    <name evidence="5" type="ORF">Glove_53g11</name>
</gene>
<feature type="compositionally biased region" description="Low complexity" evidence="3">
    <location>
        <begin position="455"/>
        <end position="478"/>
    </location>
</feature>
<dbReference type="PROSITE" id="PS51450">
    <property type="entry name" value="LRR"/>
    <property type="match status" value="3"/>
</dbReference>
<dbReference type="AlphaFoldDB" id="A0A397JD07"/>
<dbReference type="InterPro" id="IPR050216">
    <property type="entry name" value="LRR_domain-containing"/>
</dbReference>
<dbReference type="PANTHER" id="PTHR48051:SF46">
    <property type="entry name" value="LEUCINE RICH REPEAT-CONTAINING DOMAIN PROTEIN"/>
    <property type="match status" value="1"/>
</dbReference>
<dbReference type="Proteomes" id="UP000266861">
    <property type="component" value="Unassembled WGS sequence"/>
</dbReference>
<accession>A0A397JD07</accession>
<keyword evidence="6" id="KW-1185">Reference proteome</keyword>
<feature type="region of interest" description="Disordered" evidence="3">
    <location>
        <begin position="427"/>
        <end position="535"/>
    </location>
</feature>
<evidence type="ECO:0000313" key="5">
    <source>
        <dbReference type="EMBL" id="RHZ86229.1"/>
    </source>
</evidence>
<evidence type="ECO:0000259" key="4">
    <source>
        <dbReference type="Pfam" id="PF23598"/>
    </source>
</evidence>
<feature type="domain" description="Disease resistance R13L4/SHOC-2-like LRR" evidence="4">
    <location>
        <begin position="226"/>
        <end position="311"/>
    </location>
</feature>
<dbReference type="OrthoDB" id="660555at2759"/>
<dbReference type="Gene3D" id="3.80.10.10">
    <property type="entry name" value="Ribonuclease Inhibitor"/>
    <property type="match status" value="1"/>
</dbReference>
<dbReference type="EMBL" id="PQFF01000050">
    <property type="protein sequence ID" value="RHZ86229.1"/>
    <property type="molecule type" value="Genomic_DNA"/>
</dbReference>
<dbReference type="STRING" id="1348612.A0A397JD07"/>
<proteinExistence type="predicted"/>
<feature type="compositionally biased region" description="Polar residues" evidence="3">
    <location>
        <begin position="427"/>
        <end position="440"/>
    </location>
</feature>
<reference evidence="5 6" key="1">
    <citation type="submission" date="2018-08" db="EMBL/GenBank/DDBJ databases">
        <title>Genome and evolution of the arbuscular mycorrhizal fungus Diversispora epigaea (formerly Glomus versiforme) and its bacterial endosymbionts.</title>
        <authorList>
            <person name="Sun X."/>
            <person name="Fei Z."/>
            <person name="Harrison M."/>
        </authorList>
    </citation>
    <scope>NUCLEOTIDE SEQUENCE [LARGE SCALE GENOMIC DNA]</scope>
    <source>
        <strain evidence="5 6">IT104</strain>
    </source>
</reference>
<protein>
    <recommendedName>
        <fullName evidence="4">Disease resistance R13L4/SHOC-2-like LRR domain-containing protein</fullName>
    </recommendedName>
</protein>
<dbReference type="GO" id="GO:0005737">
    <property type="term" value="C:cytoplasm"/>
    <property type="evidence" value="ECO:0007669"/>
    <property type="project" value="TreeGrafter"/>
</dbReference>
<keyword evidence="1" id="KW-0433">Leucine-rich repeat</keyword>
<name>A0A397JD07_9GLOM</name>
<dbReference type="Pfam" id="PF00560">
    <property type="entry name" value="LRR_1"/>
    <property type="match status" value="1"/>
</dbReference>
<dbReference type="InterPro" id="IPR032675">
    <property type="entry name" value="LRR_dom_sf"/>
</dbReference>
<dbReference type="InterPro" id="IPR055414">
    <property type="entry name" value="LRR_R13L4/SHOC2-like"/>
</dbReference>
<dbReference type="InterPro" id="IPR001611">
    <property type="entry name" value="Leu-rich_rpt"/>
</dbReference>
<evidence type="ECO:0000256" key="2">
    <source>
        <dbReference type="ARBA" id="ARBA00022737"/>
    </source>
</evidence>